<organism evidence="3 4">
    <name type="scientific">Bacillus cereus</name>
    <dbReference type="NCBI Taxonomy" id="1396"/>
    <lineage>
        <taxon>Bacteria</taxon>
        <taxon>Bacillati</taxon>
        <taxon>Bacillota</taxon>
        <taxon>Bacilli</taxon>
        <taxon>Bacillales</taxon>
        <taxon>Bacillaceae</taxon>
        <taxon>Bacillus</taxon>
        <taxon>Bacillus cereus group</taxon>
    </lineage>
</organism>
<feature type="binding site" evidence="1">
    <location>
        <position position="970"/>
    </location>
    <ligand>
        <name>Zn(2+)</name>
        <dbReference type="ChEBI" id="CHEBI:29105"/>
    </ligand>
</feature>
<dbReference type="PIRSF" id="PIRSF037228">
    <property type="entry name" value="Lant_mod_RumM"/>
    <property type="match status" value="1"/>
</dbReference>
<gene>
    <name evidence="3" type="ORF">COI98_31120</name>
</gene>
<feature type="domain" description="Lantibiotic biosynthesis protein dehydration" evidence="2">
    <location>
        <begin position="202"/>
        <end position="575"/>
    </location>
</feature>
<dbReference type="SUPFAM" id="SSF158745">
    <property type="entry name" value="LanC-like"/>
    <property type="match status" value="1"/>
</dbReference>
<dbReference type="EMBL" id="NUWJ01000384">
    <property type="protein sequence ID" value="PFK05167.1"/>
    <property type="molecule type" value="Genomic_DNA"/>
</dbReference>
<dbReference type="GO" id="GO:0046872">
    <property type="term" value="F:metal ion binding"/>
    <property type="evidence" value="ECO:0007669"/>
    <property type="project" value="UniProtKB-KW"/>
</dbReference>
<feature type="binding site" evidence="1">
    <location>
        <position position="971"/>
    </location>
    <ligand>
        <name>Zn(2+)</name>
        <dbReference type="ChEBI" id="CHEBI:29105"/>
    </ligand>
</feature>
<dbReference type="Pfam" id="PF05147">
    <property type="entry name" value="LANC_like"/>
    <property type="match status" value="1"/>
</dbReference>
<feature type="binding site" evidence="1">
    <location>
        <position position="920"/>
    </location>
    <ligand>
        <name>Zn(2+)</name>
        <dbReference type="ChEBI" id="CHEBI:29105"/>
    </ligand>
</feature>
<evidence type="ECO:0000256" key="1">
    <source>
        <dbReference type="PIRSR" id="PIRSR607822-1"/>
    </source>
</evidence>
<dbReference type="PRINTS" id="PR01955">
    <property type="entry name" value="LANCFRANKIA"/>
</dbReference>
<comment type="caution">
    <text evidence="3">The sequence shown here is derived from an EMBL/GenBank/DDBJ whole genome shotgun (WGS) entry which is preliminary data.</text>
</comment>
<keyword evidence="1" id="KW-0862">Zinc</keyword>
<name>A0A9X6WVE0_BACCE</name>
<protein>
    <submittedName>
        <fullName evidence="3">Type 2 lantipeptide synthetase LanM</fullName>
    </submittedName>
</protein>
<keyword evidence="1" id="KW-0479">Metal-binding</keyword>
<dbReference type="AlphaFoldDB" id="A0A9X6WVE0"/>
<evidence type="ECO:0000313" key="4">
    <source>
        <dbReference type="Proteomes" id="UP000224413"/>
    </source>
</evidence>
<dbReference type="InterPro" id="IPR025410">
    <property type="entry name" value="Lant_dehyd"/>
</dbReference>
<dbReference type="GO" id="GO:0031179">
    <property type="term" value="P:peptide modification"/>
    <property type="evidence" value="ECO:0007669"/>
    <property type="project" value="InterPro"/>
</dbReference>
<accession>A0A9X6WVE0</accession>
<dbReference type="Proteomes" id="UP000224413">
    <property type="component" value="Unassembled WGS sequence"/>
</dbReference>
<reference evidence="3 4" key="1">
    <citation type="submission" date="2017-09" db="EMBL/GenBank/DDBJ databases">
        <title>Large-scale bioinformatics analysis of Bacillus genomes uncovers conserved roles of natural products in bacterial physiology.</title>
        <authorList>
            <consortium name="Agbiome Team Llc"/>
            <person name="Bleich R.M."/>
            <person name="Grubbs K.J."/>
            <person name="Santa Maria K.C."/>
            <person name="Allen S.E."/>
            <person name="Farag S."/>
            <person name="Shank E.A."/>
            <person name="Bowers A."/>
        </authorList>
    </citation>
    <scope>NUCLEOTIDE SEQUENCE [LARGE SCALE GENOMIC DNA]</scope>
    <source>
        <strain evidence="3 4">AFS083741</strain>
    </source>
</reference>
<dbReference type="InterPro" id="IPR007822">
    <property type="entry name" value="LANC-like"/>
</dbReference>
<dbReference type="PANTHER" id="PTHR12736">
    <property type="entry name" value="LANC-LIKE PROTEIN"/>
    <property type="match status" value="1"/>
</dbReference>
<dbReference type="InterPro" id="IPR017146">
    <property type="entry name" value="Lanti_2_LanM"/>
</dbReference>
<dbReference type="PANTHER" id="PTHR12736:SF7">
    <property type="entry name" value="LANC-LIKE PROTEIN 3"/>
    <property type="match status" value="1"/>
</dbReference>
<evidence type="ECO:0000313" key="3">
    <source>
        <dbReference type="EMBL" id="PFK05167.1"/>
    </source>
</evidence>
<dbReference type="CDD" id="cd04792">
    <property type="entry name" value="LanM-like"/>
    <property type="match status" value="1"/>
</dbReference>
<dbReference type="PRINTS" id="PR01950">
    <property type="entry name" value="LANCSUPER"/>
</dbReference>
<dbReference type="Pfam" id="PF13575">
    <property type="entry name" value="DUF4135"/>
    <property type="match status" value="1"/>
</dbReference>
<proteinExistence type="predicted"/>
<dbReference type="NCBIfam" id="TIGR03897">
    <property type="entry name" value="lanti_2_LanM"/>
    <property type="match status" value="1"/>
</dbReference>
<dbReference type="SMART" id="SM01260">
    <property type="entry name" value="LANC_like"/>
    <property type="match status" value="1"/>
</dbReference>
<dbReference type="GO" id="GO:0005886">
    <property type="term" value="C:plasma membrane"/>
    <property type="evidence" value="ECO:0007669"/>
    <property type="project" value="TreeGrafter"/>
</dbReference>
<evidence type="ECO:0000259" key="2">
    <source>
        <dbReference type="Pfam" id="PF13575"/>
    </source>
</evidence>
<sequence>MYNTRRRGMLSLQNLLFSFERTQEETKVSHSSIFEKNIELIYKNDDKLVEESIKNMLSMDDIENLKSLYLDFSSKSTYKLDTFRKILKEIAEQPVGNIEENNNLFSSFLHKVSSCLTGKIIQSKKYKQMKHQIQDESAFFYDIEQQFKKRIYWLSYRTLVFDFHMNKQENCLRGDTEEQKLRHYNDTLLQDSKYVVAFFEKYPCLLRILSNEMRKHKKYIVELLKRYQEDRDQISRFLFNNIGFQKIKHIDIGMGDSHCDGRTTAILHLEEGKLLYKPRNSTPESMYTALMQDWNTNIDSEAYKIKTPNGILKKKYSWIEYIEYQTCTNQEDVHNFYKRMGVQMAFLYACNGIDFHYENIIAHKGFPVLVDVECLFHIPPATKYTQNSLKDVQVKIQHEISNSVYSLGVLPVSHGENHVDISGLGKTDKMQSVGKVPRLKTDTMKIEREYVQYAGSEQHRPRLDGKVVSVYEYTEDVMHGFEIAYTYIQHHKKEILHIMDTYKNTLVVRYLPKPTRTYGSILNVSVHPRFLHNSLDRELFMAKHCEVGNKPPVHDILGKSEFMDLMNGDIPYFTHQIATTNVVTSNGKNMNNFFYVSPYDFVKQKIENLNDEDLQFQLKIIEGSITFTKVKTQDSIQKTVSINPARFTYEFEQQEFFIDTAKKISDYLYTLAFTGEKEEKRTISWLDMLIGGKAFDLRAMDDSLYQGLSGMALMYLSMWIVTKEVKYLEIAEDIMYDIMNRIDDLPIDDPTLSIGAFEGVSSILYTLLNFHQFTQKNRYKEYAKKCLHIIQHRLQDDTNLDVIGGAAGALIVLMRYYELEKEQDILDTAKLCGEFLMQKAVHFTDQEVGWVGAGEKALTGFSHGNAGIVYALQLLNKRIKSEDIHSVIKKGMMFENNHTLDDQWLDLRKVDKQIDSCRWCHGSPGILVSRLELQKSEDEWISIQSKKDMEHAISNTLQWGFGTGNDKSICHGVMGNALIIMKYGQELQDRTWENISKNVMYESIKHLKVEKLKQPIEGNIDGLGLLTGLAGIAYGLLYACNQRLPNVTTLELGQWIPNGSEIEAKTLNS</sequence>
<dbReference type="Gene3D" id="1.50.10.20">
    <property type="match status" value="1"/>
</dbReference>